<dbReference type="STRING" id="1196324.A374_03694"/>
<dbReference type="Gene3D" id="1.50.10.10">
    <property type="match status" value="1"/>
</dbReference>
<organism evidence="2 3">
    <name type="scientific">Fictibacillus macauensis ZFHKF-1</name>
    <dbReference type="NCBI Taxonomy" id="1196324"/>
    <lineage>
        <taxon>Bacteria</taxon>
        <taxon>Bacillati</taxon>
        <taxon>Bacillota</taxon>
        <taxon>Bacilli</taxon>
        <taxon>Bacillales</taxon>
        <taxon>Fictibacillaceae</taxon>
        <taxon>Fictibacillus</taxon>
    </lineage>
</organism>
<dbReference type="InterPro" id="IPR012341">
    <property type="entry name" value="6hp_glycosidase-like_sf"/>
</dbReference>
<dbReference type="SUPFAM" id="SSF48208">
    <property type="entry name" value="Six-hairpin glycosidases"/>
    <property type="match status" value="1"/>
</dbReference>
<dbReference type="Pfam" id="PF03190">
    <property type="entry name" value="Thioredox_DsbH"/>
    <property type="match status" value="1"/>
</dbReference>
<protein>
    <recommendedName>
        <fullName evidence="1">Spermatogenesis-associated protein 20-like TRX domain-containing protein</fullName>
    </recommendedName>
</protein>
<dbReference type="OrthoDB" id="9762614at2"/>
<dbReference type="GO" id="GO:0005975">
    <property type="term" value="P:carbohydrate metabolic process"/>
    <property type="evidence" value="ECO:0007669"/>
    <property type="project" value="InterPro"/>
</dbReference>
<gene>
    <name evidence="2" type="ORF">A374_03694</name>
</gene>
<evidence type="ECO:0000259" key="1">
    <source>
        <dbReference type="Pfam" id="PF03190"/>
    </source>
</evidence>
<accession>I8UIJ3</accession>
<dbReference type="Gene3D" id="1.50.10.20">
    <property type="match status" value="1"/>
</dbReference>
<dbReference type="EMBL" id="AKKV01000020">
    <property type="protein sequence ID" value="EIT86643.1"/>
    <property type="molecule type" value="Genomic_DNA"/>
</dbReference>
<dbReference type="Gene3D" id="3.40.30.10">
    <property type="entry name" value="Glutaredoxin"/>
    <property type="match status" value="1"/>
</dbReference>
<dbReference type="InterPro" id="IPR024705">
    <property type="entry name" value="Ssp411"/>
</dbReference>
<proteinExistence type="predicted"/>
<dbReference type="PANTHER" id="PTHR42899">
    <property type="entry name" value="SPERMATOGENESIS-ASSOCIATED PROTEIN 20"/>
    <property type="match status" value="1"/>
</dbReference>
<feature type="domain" description="Spermatogenesis-associated protein 20-like TRX" evidence="1">
    <location>
        <begin position="3"/>
        <end position="165"/>
    </location>
</feature>
<dbReference type="SUPFAM" id="SSF52833">
    <property type="entry name" value="Thioredoxin-like"/>
    <property type="match status" value="1"/>
</dbReference>
<dbReference type="eggNOG" id="COG1331">
    <property type="taxonomic scope" value="Bacteria"/>
</dbReference>
<dbReference type="PANTHER" id="PTHR42899:SF1">
    <property type="entry name" value="SPERMATOGENESIS-ASSOCIATED PROTEIN 20"/>
    <property type="match status" value="1"/>
</dbReference>
<comment type="caution">
    <text evidence="2">The sequence shown here is derived from an EMBL/GenBank/DDBJ whole genome shotgun (WGS) entry which is preliminary data.</text>
</comment>
<evidence type="ECO:0000313" key="3">
    <source>
        <dbReference type="Proteomes" id="UP000004080"/>
    </source>
</evidence>
<evidence type="ECO:0000313" key="2">
    <source>
        <dbReference type="EMBL" id="EIT86643.1"/>
    </source>
</evidence>
<sequence length="679" mass="78464">MNENRLIHEKSPYLLQHAHQPVDWYPWGEEAFEKARREKKPVFLSIGYSTCHWCHVMKKESFDDHEVAALLNERFVAIKVDREERPDLDQVYMAVCQGLTGQGGWPLNVFLTADQRPFYAGVYFPKEDRYGSPGFKSVITQLSEKYTERHEEIHDYSKRLTESLQRKMKQEPTALQETILHTCFNQLGQMFDSIYGGFSQAPKFPAPTILTYLLRYGQWQGNDLALQMVERTLDAMADGGIYDQIGYGFSRYAVDQMWLVPHFEKMLYDNALLLIAYVEAYQVTKKPRYQQIAAEIIQYVTTVMRDEQGGFYCAEDADSEGEEGKYYVFSKTEIERQLPQEQASAFCALYDITDEGNFEGNNVPNLIHQRKERIAQTLGITEEKLSTLVEQARQTLYRYRETRIPPHKDDKILTSWNALMIVGLAKAAAAWDEPAYREHAKSALSFIEKELVIHDRVMVRYREGDVQGKGFIDDYAFLAWAYLEMYEATFDDRYISKAQTLTQDMLSLFWDESHGGFYYAGNDAEQLIVTGKEAYDGAMPSGNGVAAYVLWKLGKLTADPQYDEKLEALFDVFSSDLSHYPTGHTQLLQVWMLTQMKTAEVVLVAEQEQVASSLRTLQKTFLPHVVWFLQDPRERAAFTSFQLVDRTKKHPMIYVCENFHCQRPSEAIEEAIAELIEMK</sequence>
<reference evidence="2 3" key="1">
    <citation type="journal article" date="2012" name="J. Bacteriol.">
        <title>Genome of Bacillus macauensis ZFHKF-1, a Long-Chain-Forming Bacterium.</title>
        <authorList>
            <person name="Cai L."/>
            <person name="Zhang T."/>
        </authorList>
    </citation>
    <scope>NUCLEOTIDE SEQUENCE [LARGE SCALE GENOMIC DNA]</scope>
    <source>
        <strain evidence="2 3">ZFHKF-1</strain>
    </source>
</reference>
<dbReference type="Proteomes" id="UP000004080">
    <property type="component" value="Unassembled WGS sequence"/>
</dbReference>
<dbReference type="AlphaFoldDB" id="I8UIJ3"/>
<keyword evidence="3" id="KW-1185">Reference proteome</keyword>
<dbReference type="CDD" id="cd02955">
    <property type="entry name" value="SSP411"/>
    <property type="match status" value="1"/>
</dbReference>
<dbReference type="PATRIC" id="fig|1196324.3.peg.748"/>
<dbReference type="InterPro" id="IPR008928">
    <property type="entry name" value="6-hairpin_glycosidase_sf"/>
</dbReference>
<dbReference type="RefSeq" id="WP_007200838.1">
    <property type="nucleotide sequence ID" value="NZ_AKKV01000020.1"/>
</dbReference>
<dbReference type="InterPro" id="IPR004879">
    <property type="entry name" value="Ssp411-like_TRX"/>
</dbReference>
<dbReference type="PIRSF" id="PIRSF006402">
    <property type="entry name" value="UCP006402_thioredoxin"/>
    <property type="match status" value="1"/>
</dbReference>
<dbReference type="InterPro" id="IPR036249">
    <property type="entry name" value="Thioredoxin-like_sf"/>
</dbReference>
<name>I8UIJ3_9BACL</name>